<feature type="transmembrane region" description="Helical" evidence="1">
    <location>
        <begin position="242"/>
        <end position="275"/>
    </location>
</feature>
<feature type="transmembrane region" description="Helical" evidence="1">
    <location>
        <begin position="316"/>
        <end position="335"/>
    </location>
</feature>
<evidence type="ECO:0000256" key="1">
    <source>
        <dbReference type="SAM" id="Phobius"/>
    </source>
</evidence>
<keyword evidence="1" id="KW-0812">Transmembrane</keyword>
<organism evidence="2">
    <name type="scientific">marine metagenome</name>
    <dbReference type="NCBI Taxonomy" id="408172"/>
    <lineage>
        <taxon>unclassified sequences</taxon>
        <taxon>metagenomes</taxon>
        <taxon>ecological metagenomes</taxon>
    </lineage>
</organism>
<feature type="transmembrane region" description="Helical" evidence="1">
    <location>
        <begin position="19"/>
        <end position="35"/>
    </location>
</feature>
<feature type="transmembrane region" description="Helical" evidence="1">
    <location>
        <begin position="451"/>
        <end position="471"/>
    </location>
</feature>
<dbReference type="NCBIfam" id="TIGR04370">
    <property type="entry name" value="glyco_rpt_poly"/>
    <property type="match status" value="1"/>
</dbReference>
<feature type="transmembrane region" description="Helical" evidence="1">
    <location>
        <begin position="427"/>
        <end position="445"/>
    </location>
</feature>
<accession>A0A381VTE0</accession>
<feature type="transmembrane region" description="Helical" evidence="1">
    <location>
        <begin position="103"/>
        <end position="123"/>
    </location>
</feature>
<dbReference type="EMBL" id="UINC01009673">
    <property type="protein sequence ID" value="SVA43331.1"/>
    <property type="molecule type" value="Genomic_DNA"/>
</dbReference>
<evidence type="ECO:0000313" key="2">
    <source>
        <dbReference type="EMBL" id="SVA43331.1"/>
    </source>
</evidence>
<dbReference type="AlphaFoldDB" id="A0A381VTE0"/>
<feature type="transmembrane region" description="Helical" evidence="1">
    <location>
        <begin position="211"/>
        <end position="230"/>
    </location>
</feature>
<proteinExistence type="predicted"/>
<sequence length="481" mass="56522">MDRAEIIGIDHYDWNIDRALIFIIPIVLLAVLIWIPEEELIQSSLLCIAIFFSILLTYKHRLVYGFSGIRIASIPSIIITTFTVFIAIPSIYILAINEHPNEIPYFFSIAIFYLLFPAGLLFGNKFRQIDIPRVIELLTQKYSKHIFDKYFYEILVILLSISILIFCGYILRVSEIPLVELIKNPGNSAKFYFMREEALKILEMTKIERYLFHWLRSLFIPFGIIGSLILNSIYRKRKFKILLILFFIFGLIVNTITLEKSPIAIIFLSIAVYLFLRREKITPSLIVTLVLITLAGPITITYFLYIDRQEVFNVIFWSYINRLFVTPAAVLFYYFKHFPETHDFLLGRLSQLFSWIHFEGTFPISNYVAQLYWDDPSTTGFANANYLGNFWSDFGWYGTTISTFIFGIIAHLFQWKILQTTHYRKNLLYLVVMSICVPTFTFGFFSSNITILFFTRGLLLLIIFLFGYDYWQRQTMIDEMK</sequence>
<feature type="transmembrane region" description="Helical" evidence="1">
    <location>
        <begin position="281"/>
        <end position="304"/>
    </location>
</feature>
<feature type="transmembrane region" description="Helical" evidence="1">
    <location>
        <begin position="150"/>
        <end position="171"/>
    </location>
</feature>
<keyword evidence="1" id="KW-0472">Membrane</keyword>
<feature type="transmembrane region" description="Helical" evidence="1">
    <location>
        <begin position="41"/>
        <end position="59"/>
    </location>
</feature>
<reference evidence="2" key="1">
    <citation type="submission" date="2018-05" db="EMBL/GenBank/DDBJ databases">
        <authorList>
            <person name="Lanie J.A."/>
            <person name="Ng W.-L."/>
            <person name="Kazmierczak K.M."/>
            <person name="Andrzejewski T.M."/>
            <person name="Davidsen T.M."/>
            <person name="Wayne K.J."/>
            <person name="Tettelin H."/>
            <person name="Glass J.I."/>
            <person name="Rusch D."/>
            <person name="Podicherti R."/>
            <person name="Tsui H.-C.T."/>
            <person name="Winkler M.E."/>
        </authorList>
    </citation>
    <scope>NUCLEOTIDE SEQUENCE</scope>
</reference>
<feature type="transmembrane region" description="Helical" evidence="1">
    <location>
        <begin position="394"/>
        <end position="415"/>
    </location>
</feature>
<feature type="transmembrane region" description="Helical" evidence="1">
    <location>
        <begin position="71"/>
        <end position="97"/>
    </location>
</feature>
<gene>
    <name evidence="2" type="ORF">METZ01_LOCUS96185</name>
</gene>
<keyword evidence="1" id="KW-1133">Transmembrane helix</keyword>
<evidence type="ECO:0008006" key="3">
    <source>
        <dbReference type="Google" id="ProtNLM"/>
    </source>
</evidence>
<name>A0A381VTE0_9ZZZZ</name>
<protein>
    <recommendedName>
        <fullName evidence="3">Oligosaccharide repeat unit polymerase</fullName>
    </recommendedName>
</protein>